<comment type="caution">
    <text evidence="2">The sequence shown here is derived from an EMBL/GenBank/DDBJ whole genome shotgun (WGS) entry which is preliminary data.</text>
</comment>
<accession>A0AAD3SPF4</accession>
<protein>
    <recommendedName>
        <fullName evidence="1">Retrovirus-related Pol polyprotein from transposon TNT 1-94-like beta-barrel domain-containing protein</fullName>
    </recommendedName>
</protein>
<dbReference type="EMBL" id="BSYO01000013">
    <property type="protein sequence ID" value="GMH14051.1"/>
    <property type="molecule type" value="Genomic_DNA"/>
</dbReference>
<evidence type="ECO:0000313" key="2">
    <source>
        <dbReference type="EMBL" id="GMH14051.1"/>
    </source>
</evidence>
<keyword evidence="3" id="KW-1185">Reference proteome</keyword>
<dbReference type="PANTHER" id="PTHR47592:SF31">
    <property type="entry name" value="ZINC FINGER, CCHC-TYPE-RELATED"/>
    <property type="match status" value="1"/>
</dbReference>
<evidence type="ECO:0000313" key="3">
    <source>
        <dbReference type="Proteomes" id="UP001279734"/>
    </source>
</evidence>
<name>A0AAD3SPF4_NEPGR</name>
<feature type="domain" description="Retrovirus-related Pol polyprotein from transposon TNT 1-94-like beta-barrel" evidence="1">
    <location>
        <begin position="191"/>
        <end position="270"/>
    </location>
</feature>
<dbReference type="Proteomes" id="UP001279734">
    <property type="component" value="Unassembled WGS sequence"/>
</dbReference>
<sequence>MASSSSKNLPFGIEQFNGQGNFILWQERVKNILTREGTVKALKKKDEKPEKMTEKTGKTREILQTALLSCAWRTTLFKKLHVKKQFYDLRLSEGGSFEKHLDEFNRISTRGHKGHHRLLILVLVINPGEEAKKGHIKKHCFKWKRENTEKEKGEKGRGEETSSISVVTSGDLLLTCQGEVANLTDLEFGCIIDSGATLHVTSRKGLYTSYTPGDFGVIRMGNKGISPVVGRGDIILVTNNGTKLLLKDVHHVPDIRLNVISAGRLDDEGYCNTLCEGEWKLTAGSFVAK</sequence>
<reference evidence="2" key="1">
    <citation type="submission" date="2023-05" db="EMBL/GenBank/DDBJ databases">
        <title>Nepenthes gracilis genome sequencing.</title>
        <authorList>
            <person name="Fukushima K."/>
        </authorList>
    </citation>
    <scope>NUCLEOTIDE SEQUENCE</scope>
    <source>
        <strain evidence="2">SING2019-196</strain>
    </source>
</reference>
<dbReference type="AlphaFoldDB" id="A0AAD3SPF4"/>
<proteinExistence type="predicted"/>
<dbReference type="Pfam" id="PF22936">
    <property type="entry name" value="Pol_BBD"/>
    <property type="match status" value="1"/>
</dbReference>
<gene>
    <name evidence="2" type="ORF">Nepgr_015892</name>
</gene>
<dbReference type="PANTHER" id="PTHR47592">
    <property type="entry name" value="PBF68 PROTEIN"/>
    <property type="match status" value="1"/>
</dbReference>
<organism evidence="2 3">
    <name type="scientific">Nepenthes gracilis</name>
    <name type="common">Slender pitcher plant</name>
    <dbReference type="NCBI Taxonomy" id="150966"/>
    <lineage>
        <taxon>Eukaryota</taxon>
        <taxon>Viridiplantae</taxon>
        <taxon>Streptophyta</taxon>
        <taxon>Embryophyta</taxon>
        <taxon>Tracheophyta</taxon>
        <taxon>Spermatophyta</taxon>
        <taxon>Magnoliopsida</taxon>
        <taxon>eudicotyledons</taxon>
        <taxon>Gunneridae</taxon>
        <taxon>Pentapetalae</taxon>
        <taxon>Caryophyllales</taxon>
        <taxon>Nepenthaceae</taxon>
        <taxon>Nepenthes</taxon>
    </lineage>
</organism>
<evidence type="ECO:0000259" key="1">
    <source>
        <dbReference type="Pfam" id="PF22936"/>
    </source>
</evidence>
<dbReference type="InterPro" id="IPR054722">
    <property type="entry name" value="PolX-like_BBD"/>
</dbReference>